<dbReference type="CDD" id="cd00082">
    <property type="entry name" value="HisKA"/>
    <property type="match status" value="1"/>
</dbReference>
<keyword evidence="9" id="KW-0902">Two-component regulatory system</keyword>
<keyword evidence="11" id="KW-1133">Transmembrane helix</keyword>
<feature type="transmembrane region" description="Helical" evidence="11">
    <location>
        <begin position="199"/>
        <end position="217"/>
    </location>
</feature>
<reference evidence="14" key="1">
    <citation type="submission" date="2020-02" db="EMBL/GenBank/DDBJ databases">
        <authorList>
            <person name="Meier V. D."/>
        </authorList>
    </citation>
    <scope>NUCLEOTIDE SEQUENCE</scope>
    <source>
        <strain evidence="14">AVDCRST_MAG56</strain>
    </source>
</reference>
<evidence type="ECO:0000256" key="1">
    <source>
        <dbReference type="ARBA" id="ARBA00000085"/>
    </source>
</evidence>
<feature type="domain" description="Histidine kinase" evidence="12">
    <location>
        <begin position="282"/>
        <end position="502"/>
    </location>
</feature>
<dbReference type="GO" id="GO:0000155">
    <property type="term" value="F:phosphorelay sensor kinase activity"/>
    <property type="evidence" value="ECO:0007669"/>
    <property type="project" value="InterPro"/>
</dbReference>
<dbReference type="GO" id="GO:0000156">
    <property type="term" value="F:phosphorelay response regulator activity"/>
    <property type="evidence" value="ECO:0007669"/>
    <property type="project" value="TreeGrafter"/>
</dbReference>
<dbReference type="SMART" id="SM00304">
    <property type="entry name" value="HAMP"/>
    <property type="match status" value="1"/>
</dbReference>
<keyword evidence="10 11" id="KW-0472">Membrane</keyword>
<evidence type="ECO:0000256" key="3">
    <source>
        <dbReference type="ARBA" id="ARBA00012438"/>
    </source>
</evidence>
<proteinExistence type="predicted"/>
<dbReference type="GO" id="GO:0016020">
    <property type="term" value="C:membrane"/>
    <property type="evidence" value="ECO:0007669"/>
    <property type="project" value="UniProtKB-SubCell"/>
</dbReference>
<name>A0A6J4IK92_9SPHI</name>
<dbReference type="GO" id="GO:0007234">
    <property type="term" value="P:osmosensory signaling via phosphorelay pathway"/>
    <property type="evidence" value="ECO:0007669"/>
    <property type="project" value="TreeGrafter"/>
</dbReference>
<evidence type="ECO:0000259" key="13">
    <source>
        <dbReference type="PROSITE" id="PS50885"/>
    </source>
</evidence>
<keyword evidence="11" id="KW-0812">Transmembrane</keyword>
<dbReference type="Pfam" id="PF00672">
    <property type="entry name" value="HAMP"/>
    <property type="match status" value="1"/>
</dbReference>
<dbReference type="SUPFAM" id="SSF158472">
    <property type="entry name" value="HAMP domain-like"/>
    <property type="match status" value="1"/>
</dbReference>
<dbReference type="InterPro" id="IPR004358">
    <property type="entry name" value="Sig_transdc_His_kin-like_C"/>
</dbReference>
<dbReference type="InterPro" id="IPR050351">
    <property type="entry name" value="BphY/WalK/GraS-like"/>
</dbReference>
<dbReference type="PROSITE" id="PS50109">
    <property type="entry name" value="HIS_KIN"/>
    <property type="match status" value="1"/>
</dbReference>
<evidence type="ECO:0000256" key="4">
    <source>
        <dbReference type="ARBA" id="ARBA00022553"/>
    </source>
</evidence>
<sequence length="503" mass="55763">MTDPKPAIPPSFFSKTWFSGLYWQLSLTFLAVLTLLAGAYVYITVTSARQYFEAAQQRLNGQVAGRIVQYMSPFVEDGVDEEGVQRIFFNAMVINPSIEVYLLDTAGRILTYHTPGDSLLRKSVALAPVERYIASGQTLFIRGDDPRSDTREKIFSAARVERDGRRSGYVYVVLTGERYDSALALLLGDHIARLVRHTLAVTLLVAFVIGLVAFWFITRNLTAITSTVRRFREGDLTARIRLRATGELAQLAQTFNQMADKMAANLEALQMLERLRRELVANISHDLRTPVTAIHGYAETLWLKKNGLADAERDHYTHIILQSAGKLKSLVEELFQLSKLEALESVPQREPINLRELVQEVYQAFRFQADRKDISLSCTNGAGVTIVEIDAGMVERVLHNLVDNAIKYTPVGGSVAIRMAELDGTVEVSVADTGTGIAPDVLPYIFDRYYRRAGAPPSAPPGGMGLGLVIVKKILELHGSQIMVETGPATGTRFWFTLPLAGK</sequence>
<dbReference type="GO" id="GO:0005524">
    <property type="term" value="F:ATP binding"/>
    <property type="evidence" value="ECO:0007669"/>
    <property type="project" value="UniProtKB-KW"/>
</dbReference>
<evidence type="ECO:0000256" key="8">
    <source>
        <dbReference type="ARBA" id="ARBA00022840"/>
    </source>
</evidence>
<dbReference type="InterPro" id="IPR003660">
    <property type="entry name" value="HAMP_dom"/>
</dbReference>
<dbReference type="GO" id="GO:0030295">
    <property type="term" value="F:protein kinase activator activity"/>
    <property type="evidence" value="ECO:0007669"/>
    <property type="project" value="TreeGrafter"/>
</dbReference>
<evidence type="ECO:0000256" key="5">
    <source>
        <dbReference type="ARBA" id="ARBA00022679"/>
    </source>
</evidence>
<evidence type="ECO:0000259" key="12">
    <source>
        <dbReference type="PROSITE" id="PS50109"/>
    </source>
</evidence>
<dbReference type="InterPro" id="IPR005467">
    <property type="entry name" value="His_kinase_dom"/>
</dbReference>
<comment type="catalytic activity">
    <reaction evidence="1">
        <text>ATP + protein L-histidine = ADP + protein N-phospho-L-histidine.</text>
        <dbReference type="EC" id="2.7.13.3"/>
    </reaction>
</comment>
<dbReference type="SMART" id="SM00388">
    <property type="entry name" value="HisKA"/>
    <property type="match status" value="1"/>
</dbReference>
<dbReference type="FunFam" id="3.30.565.10:FF:000006">
    <property type="entry name" value="Sensor histidine kinase WalK"/>
    <property type="match status" value="1"/>
</dbReference>
<dbReference type="InterPro" id="IPR036890">
    <property type="entry name" value="HATPase_C_sf"/>
</dbReference>
<dbReference type="PANTHER" id="PTHR42878">
    <property type="entry name" value="TWO-COMPONENT HISTIDINE KINASE"/>
    <property type="match status" value="1"/>
</dbReference>
<dbReference type="InterPro" id="IPR003661">
    <property type="entry name" value="HisK_dim/P_dom"/>
</dbReference>
<accession>A0A6J4IK92</accession>
<dbReference type="FunFam" id="1.10.287.130:FF:000001">
    <property type="entry name" value="Two-component sensor histidine kinase"/>
    <property type="match status" value="1"/>
</dbReference>
<organism evidence="14">
    <name type="scientific">uncultured Cytophagales bacterium</name>
    <dbReference type="NCBI Taxonomy" id="158755"/>
    <lineage>
        <taxon>Bacteria</taxon>
        <taxon>Pseudomonadati</taxon>
        <taxon>Bacteroidota</taxon>
        <taxon>Sphingobacteriia</taxon>
        <taxon>Sphingobacteriales</taxon>
        <taxon>environmental samples</taxon>
    </lineage>
</organism>
<keyword evidence="7" id="KW-0418">Kinase</keyword>
<evidence type="ECO:0000256" key="6">
    <source>
        <dbReference type="ARBA" id="ARBA00022741"/>
    </source>
</evidence>
<feature type="transmembrane region" description="Helical" evidence="11">
    <location>
        <begin position="20"/>
        <end position="43"/>
    </location>
</feature>
<dbReference type="AlphaFoldDB" id="A0A6J4IK92"/>
<dbReference type="Pfam" id="PF02518">
    <property type="entry name" value="HATPase_c"/>
    <property type="match status" value="1"/>
</dbReference>
<evidence type="ECO:0000256" key="9">
    <source>
        <dbReference type="ARBA" id="ARBA00023012"/>
    </source>
</evidence>
<dbReference type="Gene3D" id="1.10.287.130">
    <property type="match status" value="1"/>
</dbReference>
<evidence type="ECO:0000256" key="10">
    <source>
        <dbReference type="ARBA" id="ARBA00023136"/>
    </source>
</evidence>
<dbReference type="Gene3D" id="6.10.340.10">
    <property type="match status" value="1"/>
</dbReference>
<evidence type="ECO:0000313" key="14">
    <source>
        <dbReference type="EMBL" id="CAA9253026.1"/>
    </source>
</evidence>
<dbReference type="Gene3D" id="3.30.565.10">
    <property type="entry name" value="Histidine kinase-like ATPase, C-terminal domain"/>
    <property type="match status" value="1"/>
</dbReference>
<feature type="domain" description="HAMP" evidence="13">
    <location>
        <begin position="215"/>
        <end position="267"/>
    </location>
</feature>
<keyword evidence="8" id="KW-0067">ATP-binding</keyword>
<dbReference type="PROSITE" id="PS50885">
    <property type="entry name" value="HAMP"/>
    <property type="match status" value="1"/>
</dbReference>
<dbReference type="InterPro" id="IPR003594">
    <property type="entry name" value="HATPase_dom"/>
</dbReference>
<evidence type="ECO:0000256" key="2">
    <source>
        <dbReference type="ARBA" id="ARBA00004370"/>
    </source>
</evidence>
<dbReference type="CDD" id="cd06225">
    <property type="entry name" value="HAMP"/>
    <property type="match status" value="1"/>
</dbReference>
<dbReference type="SUPFAM" id="SSF55874">
    <property type="entry name" value="ATPase domain of HSP90 chaperone/DNA topoisomerase II/histidine kinase"/>
    <property type="match status" value="1"/>
</dbReference>
<dbReference type="SMART" id="SM00387">
    <property type="entry name" value="HATPase_c"/>
    <property type="match status" value="1"/>
</dbReference>
<keyword evidence="6" id="KW-0547">Nucleotide-binding</keyword>
<gene>
    <name evidence="14" type="ORF">AVDCRST_MAG56-2081</name>
</gene>
<dbReference type="Pfam" id="PF00512">
    <property type="entry name" value="HisKA"/>
    <property type="match status" value="1"/>
</dbReference>
<evidence type="ECO:0000256" key="7">
    <source>
        <dbReference type="ARBA" id="ARBA00022777"/>
    </source>
</evidence>
<dbReference type="EMBL" id="CADCTQ010000186">
    <property type="protein sequence ID" value="CAA9253026.1"/>
    <property type="molecule type" value="Genomic_DNA"/>
</dbReference>
<keyword evidence="5" id="KW-0808">Transferase</keyword>
<evidence type="ECO:0000256" key="11">
    <source>
        <dbReference type="SAM" id="Phobius"/>
    </source>
</evidence>
<dbReference type="SUPFAM" id="SSF47384">
    <property type="entry name" value="Homodimeric domain of signal transducing histidine kinase"/>
    <property type="match status" value="1"/>
</dbReference>
<dbReference type="PANTHER" id="PTHR42878:SF7">
    <property type="entry name" value="SENSOR HISTIDINE KINASE GLRK"/>
    <property type="match status" value="1"/>
</dbReference>
<dbReference type="InterPro" id="IPR036097">
    <property type="entry name" value="HisK_dim/P_sf"/>
</dbReference>
<dbReference type="PRINTS" id="PR00344">
    <property type="entry name" value="BCTRLSENSOR"/>
</dbReference>
<comment type="subcellular location">
    <subcellularLocation>
        <location evidence="2">Membrane</location>
    </subcellularLocation>
</comment>
<protein>
    <recommendedName>
        <fullName evidence="3">histidine kinase</fullName>
        <ecNumber evidence="3">2.7.13.3</ecNumber>
    </recommendedName>
</protein>
<dbReference type="EC" id="2.7.13.3" evidence="3"/>
<keyword evidence="4" id="KW-0597">Phosphoprotein</keyword>